<dbReference type="OrthoDB" id="185373at2759"/>
<accession>A0A2U1QJB7</accession>
<evidence type="ECO:0000256" key="1">
    <source>
        <dbReference type="ARBA" id="ARBA00022737"/>
    </source>
</evidence>
<feature type="repeat" description="PPR" evidence="2">
    <location>
        <begin position="151"/>
        <end position="185"/>
    </location>
</feature>
<dbReference type="EMBL" id="PKPP01000082">
    <property type="protein sequence ID" value="PWA98109.1"/>
    <property type="molecule type" value="Genomic_DNA"/>
</dbReference>
<keyword evidence="1" id="KW-0677">Repeat</keyword>
<dbReference type="NCBIfam" id="TIGR00756">
    <property type="entry name" value="PPR"/>
    <property type="match status" value="10"/>
</dbReference>
<keyword evidence="4" id="KW-1185">Reference proteome</keyword>
<sequence length="775" mass="88970">MTQQRPLPSADEFTKLLEVIKKHDFHFYKKGLVSYTTLFDGLISENRINEAHGLFKKLVEYELCQPDTVMYNTIIKALCSFSINNRSSALAAKMKMDDAFKLLKDMVSGRHISPDVVTYNSLISGRCKQTNWWEAKFLLDDMFDKHHISPNVETFNILVNAFCKKNRIEEAHDMIYLMQERGIVPNTATFNSLVDAYRLNGEFTKARSLIELMMSRDITAPDAATYNSLLYAYCEDVKMDDAMLIYHEMNGKVSLKPKKKSFVLEKMIRLNRAKSLVDAFIKYKYKGNFTITRSFLKSPLLLNNNNNAGSVMVKNTKLNDALNLFNKMTLQRPLPWADEFTKLLEVIKKHDFHFYKKGLVSYTTLFDGLISENRINEAHGLFKKLVEYELCQPDTLLYNTIIKALCSFSINNSSSALAAKIKMDDASKLLKDMVSRRHISPDVVTYNSLISGRCKQTNWWGAKFLLDDMIEEAHDMIYLMQERGIVPNTATFNSLVDAYCLNGEFTKARSLIELMMSRDITAPDAATYNSLLYAYCENVKMDDAMLIYHEMNGKGLKPDYVTYNTMISRLFMIERSEEARKILDDMRAQGQMLDEPTYCDILHDLCCPDRFEEALSLFHFVGDDGKLNSNISVYNFLIDAAIECHKLHIARELFKDLSVKGMEPDHQTYTTMIAGFCGEGLMQDAKQLFLKLHENGWRPNTDTYNLLVQGYLKAKCYDDVKRLLQKMARTHHRLDVSTSSLLRDSIEAGLLHTAMLTLIHKLAPVEEMDYSSSSD</sequence>
<reference evidence="3 4" key="1">
    <citation type="journal article" date="2018" name="Mol. Plant">
        <title>The genome of Artemisia annua provides insight into the evolution of Asteraceae family and artemisinin biosynthesis.</title>
        <authorList>
            <person name="Shen Q."/>
            <person name="Zhang L."/>
            <person name="Liao Z."/>
            <person name="Wang S."/>
            <person name="Yan T."/>
            <person name="Shi P."/>
            <person name="Liu M."/>
            <person name="Fu X."/>
            <person name="Pan Q."/>
            <person name="Wang Y."/>
            <person name="Lv Z."/>
            <person name="Lu X."/>
            <person name="Zhang F."/>
            <person name="Jiang W."/>
            <person name="Ma Y."/>
            <person name="Chen M."/>
            <person name="Hao X."/>
            <person name="Li L."/>
            <person name="Tang Y."/>
            <person name="Lv G."/>
            <person name="Zhou Y."/>
            <person name="Sun X."/>
            <person name="Brodelius P.E."/>
            <person name="Rose J.K.C."/>
            <person name="Tang K."/>
        </authorList>
    </citation>
    <scope>NUCLEOTIDE SEQUENCE [LARGE SCALE GENOMIC DNA]</scope>
    <source>
        <strain evidence="4">cv. Huhao1</strain>
        <tissue evidence="3">Leaf</tissue>
    </source>
</reference>
<feature type="repeat" description="PPR" evidence="2">
    <location>
        <begin position="559"/>
        <end position="593"/>
    </location>
</feature>
<feature type="repeat" description="PPR" evidence="2">
    <location>
        <begin position="700"/>
        <end position="734"/>
    </location>
</feature>
<dbReference type="Pfam" id="PF13041">
    <property type="entry name" value="PPR_2"/>
    <property type="match status" value="5"/>
</dbReference>
<protein>
    <submittedName>
        <fullName evidence="3">Tetratricopeptide repeat (TPR)-like superfamily protein</fullName>
    </submittedName>
</protein>
<feature type="repeat" description="PPR" evidence="2">
    <location>
        <begin position="115"/>
        <end position="149"/>
    </location>
</feature>
<dbReference type="PANTHER" id="PTHR47932">
    <property type="entry name" value="ATPASE EXPRESSION PROTEIN 3"/>
    <property type="match status" value="1"/>
</dbReference>
<name>A0A2U1QJB7_ARTAN</name>
<feature type="repeat" description="PPR" evidence="2">
    <location>
        <begin position="524"/>
        <end position="558"/>
    </location>
</feature>
<feature type="repeat" description="PPR" evidence="2">
    <location>
        <begin position="442"/>
        <end position="476"/>
    </location>
</feature>
<organism evidence="3 4">
    <name type="scientific">Artemisia annua</name>
    <name type="common">Sweet wormwood</name>
    <dbReference type="NCBI Taxonomy" id="35608"/>
    <lineage>
        <taxon>Eukaryota</taxon>
        <taxon>Viridiplantae</taxon>
        <taxon>Streptophyta</taxon>
        <taxon>Embryophyta</taxon>
        <taxon>Tracheophyta</taxon>
        <taxon>Spermatophyta</taxon>
        <taxon>Magnoliopsida</taxon>
        <taxon>eudicotyledons</taxon>
        <taxon>Gunneridae</taxon>
        <taxon>Pentapetalae</taxon>
        <taxon>asterids</taxon>
        <taxon>campanulids</taxon>
        <taxon>Asterales</taxon>
        <taxon>Asteraceae</taxon>
        <taxon>Asteroideae</taxon>
        <taxon>Anthemideae</taxon>
        <taxon>Artemisiinae</taxon>
        <taxon>Artemisia</taxon>
    </lineage>
</organism>
<dbReference type="Gene3D" id="1.25.40.10">
    <property type="entry name" value="Tetratricopeptide repeat domain"/>
    <property type="match status" value="5"/>
</dbReference>
<dbReference type="GO" id="GO:0003729">
    <property type="term" value="F:mRNA binding"/>
    <property type="evidence" value="ECO:0007669"/>
    <property type="project" value="TreeGrafter"/>
</dbReference>
<evidence type="ECO:0000256" key="2">
    <source>
        <dbReference type="PROSITE-ProRule" id="PRU00708"/>
    </source>
</evidence>
<feature type="repeat" description="PPR" evidence="2">
    <location>
        <begin position="630"/>
        <end position="664"/>
    </location>
</feature>
<dbReference type="AlphaFoldDB" id="A0A2U1QJB7"/>
<comment type="caution">
    <text evidence="3">The sequence shown here is derived from an EMBL/GenBank/DDBJ whole genome shotgun (WGS) entry which is preliminary data.</text>
</comment>
<evidence type="ECO:0000313" key="4">
    <source>
        <dbReference type="Proteomes" id="UP000245207"/>
    </source>
</evidence>
<feature type="repeat" description="PPR" evidence="2">
    <location>
        <begin position="186"/>
        <end position="220"/>
    </location>
</feature>
<dbReference type="Pfam" id="PF01535">
    <property type="entry name" value="PPR"/>
    <property type="match status" value="2"/>
</dbReference>
<feature type="repeat" description="PPR" evidence="2">
    <location>
        <begin position="222"/>
        <end position="252"/>
    </location>
</feature>
<proteinExistence type="predicted"/>
<dbReference type="Pfam" id="PF12854">
    <property type="entry name" value="PPR_1"/>
    <property type="match status" value="3"/>
</dbReference>
<dbReference type="Proteomes" id="UP000245207">
    <property type="component" value="Unassembled WGS sequence"/>
</dbReference>
<dbReference type="PANTHER" id="PTHR47932:SF7">
    <property type="entry name" value="PENTATRICOPEPTIDE (PPR) REPEAT PROTEIN"/>
    <property type="match status" value="1"/>
</dbReference>
<evidence type="ECO:0000313" key="3">
    <source>
        <dbReference type="EMBL" id="PWA98109.1"/>
    </source>
</evidence>
<dbReference type="PROSITE" id="PS51375">
    <property type="entry name" value="PPR"/>
    <property type="match status" value="11"/>
</dbReference>
<feature type="repeat" description="PPR" evidence="2">
    <location>
        <begin position="665"/>
        <end position="699"/>
    </location>
</feature>
<gene>
    <name evidence="3" type="ORF">CTI12_AA019130</name>
</gene>
<dbReference type="InterPro" id="IPR011990">
    <property type="entry name" value="TPR-like_helical_dom_sf"/>
</dbReference>
<feature type="repeat" description="PPR" evidence="2">
    <location>
        <begin position="488"/>
        <end position="522"/>
    </location>
</feature>
<dbReference type="InterPro" id="IPR002885">
    <property type="entry name" value="PPR_rpt"/>
</dbReference>